<accession>A0A3N4LC12</accession>
<name>A0A3N4LC12_9PEZI</name>
<evidence type="ECO:0000313" key="2">
    <source>
        <dbReference type="Proteomes" id="UP000267821"/>
    </source>
</evidence>
<sequence length="101" mass="11514">MVPHNAARAGSHDFGFLQANLDSIIRSEASYSKECECQNFNKILVQIVERRQVEIRDRLSNILAVRADICIRDDMATLKVRSAQVFVATTYIDVYDFPHVV</sequence>
<proteinExistence type="predicted"/>
<dbReference type="EMBL" id="ML121602">
    <property type="protein sequence ID" value="RPB18992.1"/>
    <property type="molecule type" value="Genomic_DNA"/>
</dbReference>
<protein>
    <submittedName>
        <fullName evidence="1">Uncharacterized protein</fullName>
    </submittedName>
</protein>
<organism evidence="1 2">
    <name type="scientific">Terfezia boudieri ATCC MYA-4762</name>
    <dbReference type="NCBI Taxonomy" id="1051890"/>
    <lineage>
        <taxon>Eukaryota</taxon>
        <taxon>Fungi</taxon>
        <taxon>Dikarya</taxon>
        <taxon>Ascomycota</taxon>
        <taxon>Pezizomycotina</taxon>
        <taxon>Pezizomycetes</taxon>
        <taxon>Pezizales</taxon>
        <taxon>Pezizaceae</taxon>
        <taxon>Terfezia</taxon>
    </lineage>
</organism>
<dbReference type="AlphaFoldDB" id="A0A3N4LC12"/>
<dbReference type="Proteomes" id="UP000267821">
    <property type="component" value="Unassembled WGS sequence"/>
</dbReference>
<keyword evidence="2" id="KW-1185">Reference proteome</keyword>
<reference evidence="1 2" key="1">
    <citation type="journal article" date="2018" name="Nat. Ecol. Evol.">
        <title>Pezizomycetes genomes reveal the molecular basis of ectomycorrhizal truffle lifestyle.</title>
        <authorList>
            <person name="Murat C."/>
            <person name="Payen T."/>
            <person name="Noel B."/>
            <person name="Kuo A."/>
            <person name="Morin E."/>
            <person name="Chen J."/>
            <person name="Kohler A."/>
            <person name="Krizsan K."/>
            <person name="Balestrini R."/>
            <person name="Da Silva C."/>
            <person name="Montanini B."/>
            <person name="Hainaut M."/>
            <person name="Levati E."/>
            <person name="Barry K.W."/>
            <person name="Belfiori B."/>
            <person name="Cichocki N."/>
            <person name="Clum A."/>
            <person name="Dockter R.B."/>
            <person name="Fauchery L."/>
            <person name="Guy J."/>
            <person name="Iotti M."/>
            <person name="Le Tacon F."/>
            <person name="Lindquist E.A."/>
            <person name="Lipzen A."/>
            <person name="Malagnac F."/>
            <person name="Mello A."/>
            <person name="Molinier V."/>
            <person name="Miyauchi S."/>
            <person name="Poulain J."/>
            <person name="Riccioni C."/>
            <person name="Rubini A."/>
            <person name="Sitrit Y."/>
            <person name="Splivallo R."/>
            <person name="Traeger S."/>
            <person name="Wang M."/>
            <person name="Zifcakova L."/>
            <person name="Wipf D."/>
            <person name="Zambonelli A."/>
            <person name="Paolocci F."/>
            <person name="Nowrousian M."/>
            <person name="Ottonello S."/>
            <person name="Baldrian P."/>
            <person name="Spatafora J.W."/>
            <person name="Henrissat B."/>
            <person name="Nagy L.G."/>
            <person name="Aury J.M."/>
            <person name="Wincker P."/>
            <person name="Grigoriev I.V."/>
            <person name="Bonfante P."/>
            <person name="Martin F.M."/>
        </authorList>
    </citation>
    <scope>NUCLEOTIDE SEQUENCE [LARGE SCALE GENOMIC DNA]</scope>
    <source>
        <strain evidence="1 2">ATCC MYA-4762</strain>
    </source>
</reference>
<gene>
    <name evidence="1" type="ORF">L211DRAFT_843127</name>
</gene>
<evidence type="ECO:0000313" key="1">
    <source>
        <dbReference type="EMBL" id="RPB18992.1"/>
    </source>
</evidence>
<dbReference type="InParanoid" id="A0A3N4LC12"/>